<keyword evidence="3" id="KW-1185">Reference proteome</keyword>
<evidence type="ECO:0000313" key="2">
    <source>
        <dbReference type="EMBL" id="SDI86717.1"/>
    </source>
</evidence>
<feature type="transmembrane region" description="Helical" evidence="1">
    <location>
        <begin position="33"/>
        <end position="52"/>
    </location>
</feature>
<sequence>MTLDLDLVFVIGLIVCILSVPAFLGAYSEGRSLRAGMILVIVGAGLIAFAVVQTPLGTYSATKIPEIFTKVAGSILH</sequence>
<dbReference type="AlphaFoldDB" id="A0A1G8P2K9"/>
<feature type="transmembrane region" description="Helical" evidence="1">
    <location>
        <begin position="7"/>
        <end position="27"/>
    </location>
</feature>
<proteinExistence type="predicted"/>
<keyword evidence="1" id="KW-1133">Transmembrane helix</keyword>
<evidence type="ECO:0000256" key="1">
    <source>
        <dbReference type="SAM" id="Phobius"/>
    </source>
</evidence>
<keyword evidence="1" id="KW-0812">Transmembrane</keyword>
<evidence type="ECO:0000313" key="3">
    <source>
        <dbReference type="Proteomes" id="UP000199382"/>
    </source>
</evidence>
<dbReference type="Proteomes" id="UP000199382">
    <property type="component" value="Unassembled WGS sequence"/>
</dbReference>
<name>A0A1G8P2K9_9RHOB</name>
<dbReference type="STRING" id="571298.SAMN04488026_100853"/>
<dbReference type="RefSeq" id="WP_093151353.1">
    <property type="nucleotide sequence ID" value="NZ_FNEK01000008.1"/>
</dbReference>
<reference evidence="2 3" key="1">
    <citation type="submission" date="2016-10" db="EMBL/GenBank/DDBJ databases">
        <authorList>
            <person name="de Groot N.N."/>
        </authorList>
    </citation>
    <scope>NUCLEOTIDE SEQUENCE [LARGE SCALE GENOMIC DNA]</scope>
    <source>
        <strain evidence="2 3">DSM 25294</strain>
    </source>
</reference>
<protein>
    <submittedName>
        <fullName evidence="2">Uncharacterized protein</fullName>
    </submittedName>
</protein>
<keyword evidence="1" id="KW-0472">Membrane</keyword>
<gene>
    <name evidence="2" type="ORF">SAMN04488026_100853</name>
</gene>
<organism evidence="2 3">
    <name type="scientific">Aliiruegeria lutimaris</name>
    <dbReference type="NCBI Taxonomy" id="571298"/>
    <lineage>
        <taxon>Bacteria</taxon>
        <taxon>Pseudomonadati</taxon>
        <taxon>Pseudomonadota</taxon>
        <taxon>Alphaproteobacteria</taxon>
        <taxon>Rhodobacterales</taxon>
        <taxon>Roseobacteraceae</taxon>
        <taxon>Aliiruegeria</taxon>
    </lineage>
</organism>
<dbReference type="EMBL" id="FNEK01000008">
    <property type="protein sequence ID" value="SDI86717.1"/>
    <property type="molecule type" value="Genomic_DNA"/>
</dbReference>
<accession>A0A1G8P2K9</accession>
<dbReference type="OrthoDB" id="7875801at2"/>